<organism evidence="1">
    <name type="scientific">hydrothermal vent metagenome</name>
    <dbReference type="NCBI Taxonomy" id="652676"/>
    <lineage>
        <taxon>unclassified sequences</taxon>
        <taxon>metagenomes</taxon>
        <taxon>ecological metagenomes</taxon>
    </lineage>
</organism>
<evidence type="ECO:0008006" key="2">
    <source>
        <dbReference type="Google" id="ProtNLM"/>
    </source>
</evidence>
<gene>
    <name evidence="1" type="ORF">MNBD_BACTEROID01-1862</name>
</gene>
<dbReference type="Pfam" id="PF12694">
    <property type="entry name" value="cpYpsA"/>
    <property type="match status" value="1"/>
</dbReference>
<dbReference type="InterPro" id="IPR024755">
    <property type="entry name" value="cpYpsA"/>
</dbReference>
<dbReference type="AlphaFoldDB" id="A0A3B0U3E7"/>
<proteinExistence type="predicted"/>
<dbReference type="Gene3D" id="3.40.50.450">
    <property type="match status" value="1"/>
</dbReference>
<dbReference type="SUPFAM" id="SSF102405">
    <property type="entry name" value="MCP/YpsA-like"/>
    <property type="match status" value="1"/>
</dbReference>
<accession>A0A3B0U3E7</accession>
<name>A0A3B0U3E7_9ZZZZ</name>
<protein>
    <recommendedName>
        <fullName evidence="2">Molybdenum carrier</fullName>
    </recommendedName>
</protein>
<dbReference type="EMBL" id="UOEP01000093">
    <property type="protein sequence ID" value="VAW18959.1"/>
    <property type="molecule type" value="Genomic_DNA"/>
</dbReference>
<reference evidence="1" key="1">
    <citation type="submission" date="2018-06" db="EMBL/GenBank/DDBJ databases">
        <authorList>
            <person name="Zhirakovskaya E."/>
        </authorList>
    </citation>
    <scope>NUCLEOTIDE SEQUENCE</scope>
</reference>
<evidence type="ECO:0000313" key="1">
    <source>
        <dbReference type="EMBL" id="VAW18959.1"/>
    </source>
</evidence>
<sequence>MLCQKIISGGQTGVDRGALDAAFEAGFACGGWCPEGRMAEDGPIDNKYPLKAVPGGNYSGRTKMNVRDSDATLIIYHKELTGGTLLTRNYAQKINKPLFLYEIDSSSATASIDEVTDWVKHNNVIILNVAGPRQSEWQDGYSVAKNLILALIRYFSGA</sequence>